<dbReference type="AlphaFoldDB" id="A0A336MBC4"/>
<dbReference type="GO" id="GO:0008270">
    <property type="term" value="F:zinc ion binding"/>
    <property type="evidence" value="ECO:0007669"/>
    <property type="project" value="UniProtKB-KW"/>
</dbReference>
<keyword evidence="6" id="KW-0175">Coiled coil</keyword>
<dbReference type="SMART" id="SM00980">
    <property type="entry name" value="THAP"/>
    <property type="match status" value="1"/>
</dbReference>
<evidence type="ECO:0000256" key="5">
    <source>
        <dbReference type="PROSITE-ProRule" id="PRU00309"/>
    </source>
</evidence>
<keyword evidence="3" id="KW-0862">Zinc</keyword>
<keyword evidence="2 5" id="KW-0863">Zinc-finger</keyword>
<feature type="coiled-coil region" evidence="6">
    <location>
        <begin position="260"/>
        <end position="322"/>
    </location>
</feature>
<dbReference type="GO" id="GO:0003677">
    <property type="term" value="F:DNA binding"/>
    <property type="evidence" value="ECO:0007669"/>
    <property type="project" value="UniProtKB-UniRule"/>
</dbReference>
<evidence type="ECO:0000256" key="4">
    <source>
        <dbReference type="ARBA" id="ARBA00023125"/>
    </source>
</evidence>
<evidence type="ECO:0000256" key="6">
    <source>
        <dbReference type="SAM" id="Coils"/>
    </source>
</evidence>
<organism evidence="9">
    <name type="scientific">Culicoides sonorensis</name>
    <name type="common">Biting midge</name>
    <dbReference type="NCBI Taxonomy" id="179676"/>
    <lineage>
        <taxon>Eukaryota</taxon>
        <taxon>Metazoa</taxon>
        <taxon>Ecdysozoa</taxon>
        <taxon>Arthropoda</taxon>
        <taxon>Hexapoda</taxon>
        <taxon>Insecta</taxon>
        <taxon>Pterygota</taxon>
        <taxon>Neoptera</taxon>
        <taxon>Endopterygota</taxon>
        <taxon>Diptera</taxon>
        <taxon>Nematocera</taxon>
        <taxon>Chironomoidea</taxon>
        <taxon>Ceratopogonidae</taxon>
        <taxon>Ceratopogoninae</taxon>
        <taxon>Culicoides</taxon>
        <taxon>Monoculicoides</taxon>
    </lineage>
</organism>
<keyword evidence="1" id="KW-0479">Metal-binding</keyword>
<evidence type="ECO:0000313" key="9">
    <source>
        <dbReference type="EMBL" id="SSX27652.1"/>
    </source>
</evidence>
<gene>
    <name evidence="9" type="primary">CSON014708</name>
</gene>
<dbReference type="VEuPathDB" id="VectorBase:CSON014708"/>
<keyword evidence="4 5" id="KW-0238">DNA-binding</keyword>
<reference evidence="9" key="1">
    <citation type="submission" date="2018-07" db="EMBL/GenBank/DDBJ databases">
        <authorList>
            <person name="Quirk P.G."/>
            <person name="Krulwich T.A."/>
        </authorList>
    </citation>
    <scope>NUCLEOTIDE SEQUENCE</scope>
</reference>
<dbReference type="OMA" id="CFMNYKM"/>
<evidence type="ECO:0000256" key="3">
    <source>
        <dbReference type="ARBA" id="ARBA00022833"/>
    </source>
</evidence>
<dbReference type="EMBL" id="UFQT01000852">
    <property type="protein sequence ID" value="SSX27652.1"/>
    <property type="molecule type" value="Genomic_DNA"/>
</dbReference>
<protein>
    <submittedName>
        <fullName evidence="9">CSON014708 protein</fullName>
    </submittedName>
</protein>
<proteinExistence type="predicted"/>
<dbReference type="InterPro" id="IPR006612">
    <property type="entry name" value="THAP_Znf"/>
</dbReference>
<feature type="compositionally biased region" description="Polar residues" evidence="7">
    <location>
        <begin position="354"/>
        <end position="363"/>
    </location>
</feature>
<name>A0A336MBC4_CULSO</name>
<dbReference type="SUPFAM" id="SSF57716">
    <property type="entry name" value="Glucocorticoid receptor-like (DNA-binding domain)"/>
    <property type="match status" value="1"/>
</dbReference>
<dbReference type="Pfam" id="PF05485">
    <property type="entry name" value="THAP"/>
    <property type="match status" value="1"/>
</dbReference>
<evidence type="ECO:0000256" key="1">
    <source>
        <dbReference type="ARBA" id="ARBA00022723"/>
    </source>
</evidence>
<evidence type="ECO:0000256" key="2">
    <source>
        <dbReference type="ARBA" id="ARBA00022771"/>
    </source>
</evidence>
<evidence type="ECO:0000256" key="7">
    <source>
        <dbReference type="SAM" id="MobiDB-lite"/>
    </source>
</evidence>
<dbReference type="PROSITE" id="PS50950">
    <property type="entry name" value="ZF_THAP"/>
    <property type="match status" value="1"/>
</dbReference>
<accession>A0A336MBC4</accession>
<sequence>MGGCRCTFRGCQNSTASSPGKHFFHYPTKDPERTKKWITFSNNFSFLDLDDSKLRNRNVCEDHFRVHMFMNIKKERLIRVAYPTLLKILKTGKVYDLEKMKEDNKLDATMTVKSEFDDEFDQYLVEDHENPTIVNLTSEETSSDSTKRESFSLNEQNIADIPIEFCDVTPKSVTQEPVKKIPEKIILTPVKKVLKRPAISDNNSIVLTSVPIKKLKPCIKILNSTNIMKTIPTDTREIEPTISTNITPITKVLNSETSQVANLLKAQNETLEKLKKVTQEKDLLRENEQKATLALEQSKIKIKSLELKVMELQRELKEAKEEKPKPIMKSAKCVQTDPEPKKPIPKTETSPITQSTPKPSSLTKPQLFNGIKRYLSNAMSTLLKMEMFGNNEREWKSDEKKISCEIMRLGKDVYEYFTDEWRLRLPAKTEVNNWLQDNADEDDEDLF</sequence>
<feature type="domain" description="THAP-type" evidence="8">
    <location>
        <begin position="1"/>
        <end position="86"/>
    </location>
</feature>
<evidence type="ECO:0000259" key="8">
    <source>
        <dbReference type="PROSITE" id="PS50950"/>
    </source>
</evidence>
<feature type="region of interest" description="Disordered" evidence="7">
    <location>
        <begin position="333"/>
        <end position="363"/>
    </location>
</feature>